<accession>A0AA88TFZ5</accession>
<name>A0AA88TFZ5_9TELE</name>
<evidence type="ECO:0000313" key="3">
    <source>
        <dbReference type="Proteomes" id="UP001187343"/>
    </source>
</evidence>
<protein>
    <submittedName>
        <fullName evidence="2">Uncharacterized protein</fullName>
    </submittedName>
</protein>
<comment type="caution">
    <text evidence="2">The sequence shown here is derived from an EMBL/GenBank/DDBJ whole genome shotgun (WGS) entry which is preliminary data.</text>
</comment>
<proteinExistence type="predicted"/>
<evidence type="ECO:0000313" key="2">
    <source>
        <dbReference type="EMBL" id="KAK2880977.1"/>
    </source>
</evidence>
<dbReference type="EMBL" id="JAUYZG010000018">
    <property type="protein sequence ID" value="KAK2880977.1"/>
    <property type="molecule type" value="Genomic_DNA"/>
</dbReference>
<evidence type="ECO:0000256" key="1">
    <source>
        <dbReference type="SAM" id="MobiDB-lite"/>
    </source>
</evidence>
<dbReference type="AlphaFoldDB" id="A0AA88TFZ5"/>
<organism evidence="2 3">
    <name type="scientific">Cirrhinus molitorella</name>
    <name type="common">mud carp</name>
    <dbReference type="NCBI Taxonomy" id="172907"/>
    <lineage>
        <taxon>Eukaryota</taxon>
        <taxon>Metazoa</taxon>
        <taxon>Chordata</taxon>
        <taxon>Craniata</taxon>
        <taxon>Vertebrata</taxon>
        <taxon>Euteleostomi</taxon>
        <taxon>Actinopterygii</taxon>
        <taxon>Neopterygii</taxon>
        <taxon>Teleostei</taxon>
        <taxon>Ostariophysi</taxon>
        <taxon>Cypriniformes</taxon>
        <taxon>Cyprinidae</taxon>
        <taxon>Labeoninae</taxon>
        <taxon>Labeonini</taxon>
        <taxon>Cirrhinus</taxon>
    </lineage>
</organism>
<keyword evidence="3" id="KW-1185">Reference proteome</keyword>
<feature type="region of interest" description="Disordered" evidence="1">
    <location>
        <begin position="207"/>
        <end position="251"/>
    </location>
</feature>
<dbReference type="Proteomes" id="UP001187343">
    <property type="component" value="Unassembled WGS sequence"/>
</dbReference>
<sequence>MSRRGQALSGYRVLWGFETNGGEKGLFLCEMTIVNPASDTWPLVQSAVFGLTNEFHDKLTRLHHIQESDFQSMQIKLPKLHGLGCPQRRSVLYRGGFSSCRCNRLSLIIQNAGRKRGIAVSLWPLGVRVTRSTALLSKGRWSGRGHTPQGMTDLGHCPCAATHLGGVLLSDNGSGRARSGYPPPVMLKWDLGCARAEEALTGLQAHTLLDGGRGGSGTLPRHPEHPLPPPSGPAASPRSPLPNPKACTPGTVLAQPWHADASWANTQVIDKINTFQIEAKQDDSLTQTTD</sequence>
<reference evidence="2" key="1">
    <citation type="submission" date="2023-08" db="EMBL/GenBank/DDBJ databases">
        <title>Chromosome-level Genome Assembly of mud carp (Cirrhinus molitorella).</title>
        <authorList>
            <person name="Liu H."/>
        </authorList>
    </citation>
    <scope>NUCLEOTIDE SEQUENCE</scope>
    <source>
        <strain evidence="2">Prfri</strain>
        <tissue evidence="2">Muscle</tissue>
    </source>
</reference>
<gene>
    <name evidence="2" type="ORF">Q8A67_018245</name>
</gene>